<dbReference type="InterPro" id="IPR036661">
    <property type="entry name" value="Luciferase-like_sf"/>
</dbReference>
<dbReference type="PIRSF" id="PIRSF000337">
    <property type="entry name" value="NTA_MOA"/>
    <property type="match status" value="1"/>
</dbReference>
<evidence type="ECO:0000313" key="9">
    <source>
        <dbReference type="EMBL" id="MDT8333399.1"/>
    </source>
</evidence>
<keyword evidence="3 9" id="KW-0560">Oxidoreductase</keyword>
<dbReference type="STRING" id="257708.RGI145_17455"/>
<evidence type="ECO:0000313" key="8">
    <source>
        <dbReference type="EMBL" id="APT58634.1"/>
    </source>
</evidence>
<sequence length="449" mass="49325">MSGHRRDMKLGLNIVANGAHSAGWRMPDAQETAAMDFALWKRLAQAAERARFHFMFWADGIAVRHSAKSDDELSYLARIDVFEPLTLIGALAAVTERLGFVASASTTYNEPYHIARKFASLDHISGGRVGWNVVTSWSEQEAHNFGSDRLLAHENRYRRAEEFVDVVFGLWDSWEDDAFIRDKASGRYFDPAKLHNLRHEGEHFRVAGPLNVARPIQGYPVIAQAGSSGPGQVLGSRIADIIYTAQKSREDAVAFYSSVKSHAAGTGRDPESMLVMPGIMPILGRTRAEAEGKFAQLQDLIHECLGLPMLASSFGDLSGLPLDGPLPAPLENSNAVKSGHEKLVRMARQEGMTIRKLYQIVAGASGHNLVVGTAADVADLMEDWFTARGCDGFNIMASHLPAPAYEAFDWLVPELQRRGLFQTEYGGDGTFRGSLGLARPAHDSHRKRA</sequence>
<dbReference type="AlphaFoldDB" id="A0A1L7AIM0"/>
<dbReference type="InterPro" id="IPR011251">
    <property type="entry name" value="Luciferase-like_dom"/>
</dbReference>
<organism evidence="8 10">
    <name type="scientific">Roseomonas gilardii</name>
    <dbReference type="NCBI Taxonomy" id="257708"/>
    <lineage>
        <taxon>Bacteria</taxon>
        <taxon>Pseudomonadati</taxon>
        <taxon>Pseudomonadota</taxon>
        <taxon>Alphaproteobacteria</taxon>
        <taxon>Acetobacterales</taxon>
        <taxon>Roseomonadaceae</taxon>
        <taxon>Roseomonas</taxon>
    </lineage>
</organism>
<keyword evidence="11" id="KW-1185">Reference proteome</keyword>
<feature type="binding site" evidence="6">
    <location>
        <position position="227"/>
    </location>
    <ligand>
        <name>FMN</name>
        <dbReference type="ChEBI" id="CHEBI:58210"/>
    </ligand>
</feature>
<dbReference type="NCBIfam" id="TIGR03860">
    <property type="entry name" value="FMN_nitrolo"/>
    <property type="match status" value="1"/>
</dbReference>
<dbReference type="KEGG" id="rgi:RGI145_17455"/>
<feature type="binding site" evidence="6">
    <location>
        <position position="228"/>
    </location>
    <ligand>
        <name>FMN</name>
        <dbReference type="ChEBI" id="CHEBI:58210"/>
    </ligand>
</feature>
<gene>
    <name evidence="8" type="ORF">RGI145_17455</name>
    <name evidence="9" type="ORF">RQ831_20310</name>
</gene>
<reference evidence="9 11" key="2">
    <citation type="journal article" date="2019" name="Microb. Pathog.">
        <title>Comparison of VITEK 2, MALDI-TOF MS, 16S rRNA gene sequencing, and whole-genome sequencing for identification of Roseomonas mucosa.</title>
        <authorList>
            <person name="Rudolph W.W."/>
            <person name="Gunzer F."/>
            <person name="Trauth M."/>
            <person name="Bunk B."/>
            <person name="Bigge R."/>
            <person name="Schrottner P."/>
        </authorList>
    </citation>
    <scope>NUCLEOTIDE SEQUENCE [LARGE SCALE GENOMIC DNA]</scope>
    <source>
        <strain evidence="9 11">DSM 103800</strain>
    </source>
</reference>
<feature type="binding site" evidence="6">
    <location>
        <position position="153"/>
    </location>
    <ligand>
        <name>FMN</name>
        <dbReference type="ChEBI" id="CHEBI:58210"/>
    </ligand>
</feature>
<evidence type="ECO:0000313" key="10">
    <source>
        <dbReference type="Proteomes" id="UP000185494"/>
    </source>
</evidence>
<dbReference type="PANTHER" id="PTHR30011">
    <property type="entry name" value="ALKANESULFONATE MONOOXYGENASE-RELATED"/>
    <property type="match status" value="1"/>
</dbReference>
<reference evidence="9" key="3">
    <citation type="submission" date="2023-09" db="EMBL/GenBank/DDBJ databases">
        <authorList>
            <person name="Schober I."/>
            <person name="Bunk B."/>
        </authorList>
    </citation>
    <scope>NUCLEOTIDE SEQUENCE</scope>
    <source>
        <strain evidence="9">DSM 103800</strain>
    </source>
</reference>
<dbReference type="InterPro" id="IPR016215">
    <property type="entry name" value="NTA_MOA"/>
</dbReference>
<evidence type="ECO:0000256" key="1">
    <source>
        <dbReference type="ARBA" id="ARBA00022630"/>
    </source>
</evidence>
<comment type="similarity">
    <text evidence="5">Belongs to the NtaA/SnaA/DszA monooxygenase family.</text>
</comment>
<evidence type="ECO:0000259" key="7">
    <source>
        <dbReference type="Pfam" id="PF00296"/>
    </source>
</evidence>
<dbReference type="EMBL" id="CP015583">
    <property type="protein sequence ID" value="APT58634.1"/>
    <property type="molecule type" value="Genomic_DNA"/>
</dbReference>
<dbReference type="Gene3D" id="3.20.20.30">
    <property type="entry name" value="Luciferase-like domain"/>
    <property type="match status" value="1"/>
</dbReference>
<dbReference type="SUPFAM" id="SSF51679">
    <property type="entry name" value="Bacterial luciferase-like"/>
    <property type="match status" value="1"/>
</dbReference>
<feature type="binding site" evidence="6">
    <location>
        <position position="157"/>
    </location>
    <ligand>
        <name>FMN</name>
        <dbReference type="ChEBI" id="CHEBI:58210"/>
    </ligand>
</feature>
<dbReference type="Pfam" id="PF00296">
    <property type="entry name" value="Bac_luciferase"/>
    <property type="match status" value="1"/>
</dbReference>
<dbReference type="GO" id="GO:0016705">
    <property type="term" value="F:oxidoreductase activity, acting on paired donors, with incorporation or reduction of molecular oxygen"/>
    <property type="evidence" value="ECO:0007669"/>
    <property type="project" value="InterPro"/>
</dbReference>
<dbReference type="RefSeq" id="WP_075799392.1">
    <property type="nucleotide sequence ID" value="NZ_CP015583.1"/>
</dbReference>
<dbReference type="PANTHER" id="PTHR30011:SF16">
    <property type="entry name" value="C2H2 FINGER DOMAIN TRANSCRIPTION FACTOR (EUROFUNG)-RELATED"/>
    <property type="match status" value="1"/>
</dbReference>
<evidence type="ECO:0000256" key="4">
    <source>
        <dbReference type="ARBA" id="ARBA00023033"/>
    </source>
</evidence>
<evidence type="ECO:0000256" key="5">
    <source>
        <dbReference type="ARBA" id="ARBA00033748"/>
    </source>
</evidence>
<keyword evidence="4 8" id="KW-0503">Monooxygenase</keyword>
<keyword evidence="1 6" id="KW-0285">Flavoprotein</keyword>
<dbReference type="Proteomes" id="UP001258945">
    <property type="component" value="Unassembled WGS sequence"/>
</dbReference>
<evidence type="ECO:0000313" key="11">
    <source>
        <dbReference type="Proteomes" id="UP001258945"/>
    </source>
</evidence>
<dbReference type="eggNOG" id="COG2141">
    <property type="taxonomic scope" value="Bacteria"/>
</dbReference>
<evidence type="ECO:0000256" key="6">
    <source>
        <dbReference type="PIRSR" id="PIRSR000337-1"/>
    </source>
</evidence>
<proteinExistence type="inferred from homology"/>
<dbReference type="GO" id="GO:0004497">
    <property type="term" value="F:monooxygenase activity"/>
    <property type="evidence" value="ECO:0007669"/>
    <property type="project" value="UniProtKB-KW"/>
</dbReference>
<dbReference type="CDD" id="cd01095">
    <property type="entry name" value="Nitrilotriacetate_monoxgenase"/>
    <property type="match status" value="1"/>
</dbReference>
<name>A0A1L7AIM0_9PROT</name>
<dbReference type="EC" id="1.-.-.-" evidence="9"/>
<reference evidence="8 10" key="1">
    <citation type="submission" date="2016-05" db="EMBL/GenBank/DDBJ databases">
        <title>Complete Genome and Methylome Analysis of Psychrotrophic Bacterial Isolates from Antarctic Lake Untersee.</title>
        <authorList>
            <person name="Fomenkov A."/>
            <person name="Akimov V.N."/>
            <person name="Vasilyeva L.V."/>
            <person name="Andersen D."/>
            <person name="Vincze T."/>
            <person name="Roberts R.J."/>
        </authorList>
    </citation>
    <scope>NUCLEOTIDE SEQUENCE [LARGE SCALE GENOMIC DNA]</scope>
    <source>
        <strain evidence="8 10">U14-5</strain>
    </source>
</reference>
<evidence type="ECO:0000256" key="3">
    <source>
        <dbReference type="ARBA" id="ARBA00023002"/>
    </source>
</evidence>
<dbReference type="Proteomes" id="UP000185494">
    <property type="component" value="Chromosome 1"/>
</dbReference>
<feature type="domain" description="Luciferase-like" evidence="7">
    <location>
        <begin position="28"/>
        <end position="386"/>
    </location>
</feature>
<dbReference type="InterPro" id="IPR051260">
    <property type="entry name" value="Diverse_substr_monoxygenases"/>
</dbReference>
<keyword evidence="2 6" id="KW-0288">FMN</keyword>
<protein>
    <submittedName>
        <fullName evidence="9">LLM class flavin-dependent oxidoreductase</fullName>
        <ecNumber evidence="9">1.-.-.-</ecNumber>
    </submittedName>
    <submittedName>
        <fullName evidence="8">Nitrilotriacetate monooxygenase</fullName>
    </submittedName>
</protein>
<dbReference type="EMBL" id="JAVVDO010000053">
    <property type="protein sequence ID" value="MDT8333399.1"/>
    <property type="molecule type" value="Genomic_DNA"/>
</dbReference>
<accession>A0A1L7AIM0</accession>
<feature type="binding site" evidence="6">
    <location>
        <position position="59"/>
    </location>
    <ligand>
        <name>FMN</name>
        <dbReference type="ChEBI" id="CHEBI:58210"/>
    </ligand>
</feature>
<evidence type="ECO:0000256" key="2">
    <source>
        <dbReference type="ARBA" id="ARBA00022643"/>
    </source>
</evidence>